<dbReference type="PROSITE" id="PS50065">
    <property type="entry name" value="HMG_COA_REDUCTASE_4"/>
    <property type="match status" value="1"/>
</dbReference>
<feature type="non-terminal residue" evidence="3">
    <location>
        <position position="272"/>
    </location>
</feature>
<dbReference type="PROSITE" id="PS00066">
    <property type="entry name" value="HMG_COA_REDUCTASE_1"/>
    <property type="match status" value="1"/>
</dbReference>
<name>X0TVZ6_9ZZZZ</name>
<dbReference type="PRINTS" id="PR00071">
    <property type="entry name" value="HMGCOARDTASE"/>
</dbReference>
<evidence type="ECO:0000256" key="1">
    <source>
        <dbReference type="ARBA" id="ARBA00007661"/>
    </source>
</evidence>
<dbReference type="GO" id="GO:0004420">
    <property type="term" value="F:hydroxymethylglutaryl-CoA reductase (NADPH) activity"/>
    <property type="evidence" value="ECO:0007669"/>
    <property type="project" value="InterPro"/>
</dbReference>
<comment type="similarity">
    <text evidence="1">Belongs to the HMG-CoA reductase family.</text>
</comment>
<evidence type="ECO:0000313" key="3">
    <source>
        <dbReference type="EMBL" id="GAF91356.1"/>
    </source>
</evidence>
<accession>X0TVZ6</accession>
<comment type="caution">
    <text evidence="3">The sequence shown here is derived from an EMBL/GenBank/DDBJ whole genome shotgun (WGS) entry which is preliminary data.</text>
</comment>
<protein>
    <recommendedName>
        <fullName evidence="4">Hydroxymethylglutaryl-CoA reductase, degradative</fullName>
    </recommendedName>
</protein>
<organism evidence="3">
    <name type="scientific">marine sediment metagenome</name>
    <dbReference type="NCBI Taxonomy" id="412755"/>
    <lineage>
        <taxon>unclassified sequences</taxon>
        <taxon>metagenomes</taxon>
        <taxon>ecological metagenomes</taxon>
    </lineage>
</organism>
<reference evidence="3" key="1">
    <citation type="journal article" date="2014" name="Front. Microbiol.">
        <title>High frequency of phylogenetically diverse reductive dehalogenase-homologous genes in deep subseafloor sedimentary metagenomes.</title>
        <authorList>
            <person name="Kawai M."/>
            <person name="Futagami T."/>
            <person name="Toyoda A."/>
            <person name="Takaki Y."/>
            <person name="Nishi S."/>
            <person name="Hori S."/>
            <person name="Arai W."/>
            <person name="Tsubouchi T."/>
            <person name="Morono Y."/>
            <person name="Uchiyama I."/>
            <person name="Ito T."/>
            <person name="Fujiyama A."/>
            <person name="Inagaki F."/>
            <person name="Takami H."/>
        </authorList>
    </citation>
    <scope>NUCLEOTIDE SEQUENCE</scope>
    <source>
        <strain evidence="3">Expedition CK06-06</strain>
    </source>
</reference>
<dbReference type="GO" id="GO:0015936">
    <property type="term" value="P:coenzyme A metabolic process"/>
    <property type="evidence" value="ECO:0007669"/>
    <property type="project" value="InterPro"/>
</dbReference>
<evidence type="ECO:0000256" key="2">
    <source>
        <dbReference type="ARBA" id="ARBA00023002"/>
    </source>
</evidence>
<dbReference type="PANTHER" id="PTHR10572">
    <property type="entry name" value="3-HYDROXY-3-METHYLGLUTARYL-COENZYME A REDUCTASE"/>
    <property type="match status" value="1"/>
</dbReference>
<dbReference type="PANTHER" id="PTHR10572:SF24">
    <property type="entry name" value="3-HYDROXY-3-METHYLGLUTARYL-COENZYME A REDUCTASE"/>
    <property type="match status" value="1"/>
</dbReference>
<dbReference type="InterPro" id="IPR009029">
    <property type="entry name" value="HMG_CoA_Rdtase_sub-bd_dom_sf"/>
</dbReference>
<dbReference type="SUPFAM" id="SSF56542">
    <property type="entry name" value="Substrate-binding domain of HMG-CoA reductase"/>
    <property type="match status" value="1"/>
</dbReference>
<dbReference type="Pfam" id="PF00368">
    <property type="entry name" value="HMG-CoA_red"/>
    <property type="match status" value="1"/>
</dbReference>
<dbReference type="EMBL" id="BARS01010241">
    <property type="protein sequence ID" value="GAF91356.1"/>
    <property type="molecule type" value="Genomic_DNA"/>
</dbReference>
<dbReference type="InterPro" id="IPR002202">
    <property type="entry name" value="HMG_CoA_Rdtase"/>
</dbReference>
<dbReference type="Gene3D" id="3.90.770.10">
    <property type="entry name" value="3-hydroxy-3-methylglutaryl-coenzyme A Reductase, Chain A, domain 2"/>
    <property type="match status" value="2"/>
</dbReference>
<dbReference type="InterPro" id="IPR023076">
    <property type="entry name" value="HMG_CoA_Rdtase_CS"/>
</dbReference>
<dbReference type="InterPro" id="IPR023074">
    <property type="entry name" value="HMG_CoA_Rdtase_cat_sf"/>
</dbReference>
<sequence>MSSSRSSRLPGFYNLLLEQRLAKVVEVGDLNNETRAALLGERGLTLELADNLIENVIGIFSLPLGIAVNFIVNQREVLVPMVIEEPSVVAGASHMAKLARAGGGFTARTTEPEMIAQIQILDVPDIEAASQQLLQHKDELLAKADQVDQVISHLGGGARDLEIRTLHDTPVGSMLVVHLIYDTRDAMGANVVNSVAETLAPTIENLTGGRAHLRILSNLADRRLAYAHCRIPAKELAFDQFSGDQVRDGIIEAWAFAAADSYRAATHNKGIM</sequence>
<proteinExistence type="inferred from homology"/>
<evidence type="ECO:0008006" key="4">
    <source>
        <dbReference type="Google" id="ProtNLM"/>
    </source>
</evidence>
<dbReference type="InterPro" id="IPR009023">
    <property type="entry name" value="HMG_CoA_Rdtase_NAD(P)-bd_sf"/>
</dbReference>
<keyword evidence="2" id="KW-0560">Oxidoreductase</keyword>
<gene>
    <name evidence="3" type="ORF">S01H1_19039</name>
</gene>
<dbReference type="AlphaFoldDB" id="X0TVZ6"/>
<dbReference type="SUPFAM" id="SSF55035">
    <property type="entry name" value="NAD-binding domain of HMG-CoA reductase"/>
    <property type="match status" value="1"/>
</dbReference>